<evidence type="ECO:0000256" key="10">
    <source>
        <dbReference type="PIRSR" id="PIRSR000094-3"/>
    </source>
</evidence>
<feature type="binding site" evidence="10">
    <location>
        <begin position="195"/>
        <end position="199"/>
    </location>
    <ligand>
        <name>NAD(+)</name>
        <dbReference type="ChEBI" id="CHEBI:57540"/>
    </ligand>
</feature>
<keyword evidence="4" id="KW-0276">Fatty acid metabolism</keyword>
<feature type="binding site" evidence="9">
    <location>
        <position position="95"/>
    </location>
    <ligand>
        <name>substrate</name>
    </ligand>
</feature>
<keyword evidence="5 8" id="KW-0560">Oxidoreductase</keyword>
<keyword evidence="7 8" id="KW-0275">Fatty acid biosynthesis</keyword>
<sequence>MSGLLTGKRILVTGVLLESSIAFHTAKLAQEQGAEIILTGFGRLSLVERIANRLPKPAPVIELDVQNTEQLDSLADRVREHLPSLDGVVHSIGFAPQDALGGNFLNTPWESVGTAVQVSAYSLKSLTMACLPLLRDADGEPGGSVVGMDFDASVAWPQYDWMGVAKAALESTSRYLARDLGKQNIRVNLVSAGPIKSMAAKSIPGFADLAGVWETRAPLSWDLTDPEPAARGVVALLSDWFPKTTGEIVHVDGGLHAVGA</sequence>
<dbReference type="Gene3D" id="3.40.50.720">
    <property type="entry name" value="NAD(P)-binding Rossmann-like Domain"/>
    <property type="match status" value="1"/>
</dbReference>
<keyword evidence="12" id="KW-1185">Reference proteome</keyword>
<evidence type="ECO:0000256" key="8">
    <source>
        <dbReference type="PIRNR" id="PIRNR000094"/>
    </source>
</evidence>
<feature type="binding site" evidence="10">
    <location>
        <position position="92"/>
    </location>
    <ligand>
        <name>NAD(+)</name>
        <dbReference type="ChEBI" id="CHEBI:57540"/>
    </ligand>
</feature>
<name>A0A345T247_9ACTN</name>
<dbReference type="OrthoDB" id="9803628at2"/>
<dbReference type="RefSeq" id="WP_111490344.1">
    <property type="nucleotide sequence ID" value="NZ_CP031264.1"/>
</dbReference>
<dbReference type="Proteomes" id="UP000249340">
    <property type="component" value="Chromosome"/>
</dbReference>
<comment type="pathway">
    <text evidence="1">Lipid metabolism.</text>
</comment>
<dbReference type="SUPFAM" id="SSF51735">
    <property type="entry name" value="NAD(P)-binding Rossmann-fold domains"/>
    <property type="match status" value="1"/>
</dbReference>
<dbReference type="GO" id="GO:0006633">
    <property type="term" value="P:fatty acid biosynthetic process"/>
    <property type="evidence" value="ECO:0007669"/>
    <property type="project" value="UniProtKB-KW"/>
</dbReference>
<dbReference type="InterPro" id="IPR036291">
    <property type="entry name" value="NAD(P)-bd_dom_sf"/>
</dbReference>
<evidence type="ECO:0000256" key="9">
    <source>
        <dbReference type="PIRSR" id="PIRSR000094-2"/>
    </source>
</evidence>
<dbReference type="AlphaFoldDB" id="A0A345T247"/>
<dbReference type="GO" id="GO:0004318">
    <property type="term" value="F:enoyl-[acyl-carrier-protein] reductase (NADH) activity"/>
    <property type="evidence" value="ECO:0007669"/>
    <property type="project" value="UniProtKB-EC"/>
</dbReference>
<comment type="catalytic activity">
    <reaction evidence="8">
        <text>a 2,3-saturated acyl-[ACP] + NAD(+) = a (2E)-enoyl-[ACP] + NADH + H(+)</text>
        <dbReference type="Rhea" id="RHEA:10240"/>
        <dbReference type="Rhea" id="RHEA-COMP:9925"/>
        <dbReference type="Rhea" id="RHEA-COMP:9926"/>
        <dbReference type="ChEBI" id="CHEBI:15378"/>
        <dbReference type="ChEBI" id="CHEBI:57540"/>
        <dbReference type="ChEBI" id="CHEBI:57945"/>
        <dbReference type="ChEBI" id="CHEBI:78784"/>
        <dbReference type="ChEBI" id="CHEBI:78785"/>
        <dbReference type="EC" id="1.3.1.9"/>
    </reaction>
</comment>
<evidence type="ECO:0000256" key="3">
    <source>
        <dbReference type="ARBA" id="ARBA00022516"/>
    </source>
</evidence>
<keyword evidence="8 10" id="KW-0520">NAD</keyword>
<gene>
    <name evidence="11" type="ORF">C7M71_024260</name>
</gene>
<accession>A0A345T247</accession>
<evidence type="ECO:0000256" key="4">
    <source>
        <dbReference type="ARBA" id="ARBA00022832"/>
    </source>
</evidence>
<dbReference type="PIRSF" id="PIRSF000094">
    <property type="entry name" value="Enoyl-ACP_rdct"/>
    <property type="match status" value="1"/>
</dbReference>
<dbReference type="PANTHER" id="PTHR43159:SF2">
    <property type="entry name" value="ENOYL-[ACYL-CARRIER-PROTEIN] REDUCTASE [NADH], CHLOROPLASTIC"/>
    <property type="match status" value="1"/>
</dbReference>
<dbReference type="EC" id="1.3.1.9" evidence="8"/>
<evidence type="ECO:0000313" key="12">
    <source>
        <dbReference type="Proteomes" id="UP000249340"/>
    </source>
</evidence>
<dbReference type="InterPro" id="IPR014358">
    <property type="entry name" value="Enoyl-ACP_Rdtase_NADH"/>
</dbReference>
<dbReference type="PANTHER" id="PTHR43159">
    <property type="entry name" value="ENOYL-[ACYL-CARRIER-PROTEIN] REDUCTASE"/>
    <property type="match status" value="1"/>
</dbReference>
<evidence type="ECO:0000256" key="5">
    <source>
        <dbReference type="ARBA" id="ARBA00023002"/>
    </source>
</evidence>
<dbReference type="EMBL" id="CP031264">
    <property type="protein sequence ID" value="AXI80052.1"/>
    <property type="molecule type" value="Genomic_DNA"/>
</dbReference>
<feature type="binding site" evidence="10">
    <location>
        <begin position="64"/>
        <end position="65"/>
    </location>
    <ligand>
        <name>NAD(+)</name>
        <dbReference type="ChEBI" id="CHEBI:57540"/>
    </ligand>
</feature>
<dbReference type="CDD" id="cd05372">
    <property type="entry name" value="ENR_SDR"/>
    <property type="match status" value="1"/>
</dbReference>
<evidence type="ECO:0000256" key="7">
    <source>
        <dbReference type="ARBA" id="ARBA00023160"/>
    </source>
</evidence>
<comment type="similarity">
    <text evidence="2 8">Belongs to the short-chain dehydrogenases/reductases (SDR) family. FabI subfamily.</text>
</comment>
<feature type="binding site" evidence="10">
    <location>
        <begin position="20"/>
        <end position="21"/>
    </location>
    <ligand>
        <name>NAD(+)</name>
        <dbReference type="ChEBI" id="CHEBI:57540"/>
    </ligand>
</feature>
<reference evidence="12" key="1">
    <citation type="submission" date="2018-07" db="EMBL/GenBank/DDBJ databases">
        <title>Streptacidiphilus bronchialis DSM 106435 chromosome.</title>
        <authorList>
            <person name="Batra D."/>
            <person name="Gulvik C.A."/>
        </authorList>
    </citation>
    <scope>NUCLEOTIDE SEQUENCE [LARGE SCALE GENOMIC DNA]</scope>
    <source>
        <strain evidence="12">DSM 106435</strain>
    </source>
</reference>
<evidence type="ECO:0000313" key="11">
    <source>
        <dbReference type="EMBL" id="AXI80052.1"/>
    </source>
</evidence>
<evidence type="ECO:0000256" key="6">
    <source>
        <dbReference type="ARBA" id="ARBA00023098"/>
    </source>
</evidence>
<organism evidence="11 12">
    <name type="scientific">Peterkaempfera bronchialis</name>
    <dbReference type="NCBI Taxonomy" id="2126346"/>
    <lineage>
        <taxon>Bacteria</taxon>
        <taxon>Bacillati</taxon>
        <taxon>Actinomycetota</taxon>
        <taxon>Actinomycetes</taxon>
        <taxon>Kitasatosporales</taxon>
        <taxon>Streptomycetaceae</taxon>
        <taxon>Peterkaempfera</taxon>
    </lineage>
</organism>
<evidence type="ECO:0000256" key="2">
    <source>
        <dbReference type="ARBA" id="ARBA00009233"/>
    </source>
</evidence>
<feature type="binding site" evidence="10">
    <location>
        <position position="166"/>
    </location>
    <ligand>
        <name>NAD(+)</name>
        <dbReference type="ChEBI" id="CHEBI:57540"/>
    </ligand>
</feature>
<dbReference type="Pfam" id="PF13561">
    <property type="entry name" value="adh_short_C2"/>
    <property type="match status" value="1"/>
</dbReference>
<feature type="binding site" evidence="10">
    <location>
        <position position="14"/>
    </location>
    <ligand>
        <name>NAD(+)</name>
        <dbReference type="ChEBI" id="CHEBI:57540"/>
    </ligand>
</feature>
<keyword evidence="3 8" id="KW-0444">Lipid biosynthesis</keyword>
<proteinExistence type="inferred from homology"/>
<keyword evidence="6" id="KW-0443">Lipid metabolism</keyword>
<dbReference type="InterPro" id="IPR002347">
    <property type="entry name" value="SDR_fam"/>
</dbReference>
<dbReference type="UniPathway" id="UPA00915"/>
<protein>
    <recommendedName>
        <fullName evidence="8">Enoyl-[acyl-carrier-protein] reductase [NADH]</fullName>
        <ecNumber evidence="8">1.3.1.9</ecNumber>
    </recommendedName>
</protein>
<dbReference type="NCBIfam" id="NF005908">
    <property type="entry name" value="PRK07889.1"/>
    <property type="match status" value="1"/>
</dbReference>
<dbReference type="KEGG" id="stri:C7M71_024260"/>
<evidence type="ECO:0000256" key="1">
    <source>
        <dbReference type="ARBA" id="ARBA00005189"/>
    </source>
</evidence>